<dbReference type="EMBL" id="JBHTBQ010000033">
    <property type="protein sequence ID" value="MFC7421265.1"/>
    <property type="molecule type" value="Genomic_DNA"/>
</dbReference>
<dbReference type="InterPro" id="IPR010263">
    <property type="entry name" value="T6SS_TssK"/>
</dbReference>
<keyword evidence="2" id="KW-1185">Reference proteome</keyword>
<evidence type="ECO:0000313" key="1">
    <source>
        <dbReference type="EMBL" id="MFC7421265.1"/>
    </source>
</evidence>
<dbReference type="Pfam" id="PF05936">
    <property type="entry name" value="T6SS_VasE"/>
    <property type="match status" value="1"/>
</dbReference>
<proteinExistence type="predicted"/>
<dbReference type="RefSeq" id="WP_380188827.1">
    <property type="nucleotide sequence ID" value="NZ_JBHTBQ010000033.1"/>
</dbReference>
<sequence length="453" mass="50251">MAHIPEAICWSEGMQLLPQHFQQQSLRAEILAAQYAAMAQPYYWGVLNVEIDETALISGTLRVLALEAILPDGLWLCIKPGVHPPLELDFKPLLAAAPQHISTLYLLVPPLYRAGALDSSGRRYVSLESDDIPDLVSKESPATLTLWRPNLAILDEQHRADGVSLPLLRVEEGAGGFAKKEYFPPQARVLPESLLGKRIATICTEMREKCAFLSGRLRQAQQANNEGDMARLDRQLAALWARLPELQSALDSRVAHPLSLYLILSGIAGLACALNPLAGVPSFRAFNYEELLACFDEIIDFLSKSVARIKAGYRRCVFETSGSGFVIQPPAPLQHSHQWIIGVQMPDGLPEDAARLWLDRSVIASVSQLETLQKQRMRGILHRPLDRQEQASYSVGEDTRLFTLYEFGEWFKPDELLCIAVLSSSMAAEPLEIVLFVPEASDDIPTLSEANHD</sequence>
<reference evidence="2" key="1">
    <citation type="journal article" date="2019" name="Int. J. Syst. Evol. Microbiol.">
        <title>The Global Catalogue of Microorganisms (GCM) 10K type strain sequencing project: providing services to taxonomists for standard genome sequencing and annotation.</title>
        <authorList>
            <consortium name="The Broad Institute Genomics Platform"/>
            <consortium name="The Broad Institute Genome Sequencing Center for Infectious Disease"/>
            <person name="Wu L."/>
            <person name="Ma J."/>
        </authorList>
    </citation>
    <scope>NUCLEOTIDE SEQUENCE [LARGE SCALE GENOMIC DNA]</scope>
    <source>
        <strain evidence="2">CCUG 62945</strain>
    </source>
</reference>
<comment type="caution">
    <text evidence="1">The sequence shown here is derived from an EMBL/GenBank/DDBJ whole genome shotgun (WGS) entry which is preliminary data.</text>
</comment>
<protein>
    <submittedName>
        <fullName evidence="1">Type VI secretion system baseplate subunit TssK</fullName>
    </submittedName>
</protein>
<dbReference type="Proteomes" id="UP001596473">
    <property type="component" value="Unassembled WGS sequence"/>
</dbReference>
<gene>
    <name evidence="1" type="primary">tssK</name>
    <name evidence="1" type="ORF">ACFQNF_15485</name>
</gene>
<dbReference type="NCBIfam" id="TIGR03353">
    <property type="entry name" value="VI_chp_4"/>
    <property type="match status" value="1"/>
</dbReference>
<name>A0ABW2R1Z0_9NEIS</name>
<dbReference type="PANTHER" id="PTHR35566:SF1">
    <property type="entry name" value="TYPE VI SECRETION SYSTEM BASEPLATE COMPONENT TSSK1"/>
    <property type="match status" value="1"/>
</dbReference>
<accession>A0ABW2R1Z0</accession>
<evidence type="ECO:0000313" key="2">
    <source>
        <dbReference type="Proteomes" id="UP001596473"/>
    </source>
</evidence>
<organism evidence="1 2">
    <name type="scientific">Iodobacter arcticus</name>
    <dbReference type="NCBI Taxonomy" id="590593"/>
    <lineage>
        <taxon>Bacteria</taxon>
        <taxon>Pseudomonadati</taxon>
        <taxon>Pseudomonadota</taxon>
        <taxon>Betaproteobacteria</taxon>
        <taxon>Neisseriales</taxon>
        <taxon>Chitinibacteraceae</taxon>
        <taxon>Iodobacter</taxon>
    </lineage>
</organism>
<dbReference type="PANTHER" id="PTHR35566">
    <property type="entry name" value="BLR3599 PROTEIN"/>
    <property type="match status" value="1"/>
</dbReference>